<keyword evidence="3" id="KW-1185">Reference proteome</keyword>
<dbReference type="Proteomes" id="UP000831786">
    <property type="component" value="Chromosome"/>
</dbReference>
<name>A0ABY4FIZ3_9MICO</name>
<dbReference type="RefSeq" id="WP_244726245.1">
    <property type="nucleotide sequence ID" value="NZ_CP095045.1"/>
</dbReference>
<evidence type="ECO:0000256" key="1">
    <source>
        <dbReference type="SAM" id="MobiDB-lite"/>
    </source>
</evidence>
<sequence length="87" mass="9945">MTVLDISDFAAHLPRGGAVAQWDGGWGAITAEEEALRRVEWAIVAVNSKKRPPLPKPPVSVRETERRIAKQKARQDRLRTQFKDWRK</sequence>
<evidence type="ECO:0000313" key="2">
    <source>
        <dbReference type="EMBL" id="UOQ56071.1"/>
    </source>
</evidence>
<gene>
    <name evidence="2" type="ORF">MUN78_10180</name>
</gene>
<accession>A0ABY4FIZ3</accession>
<protein>
    <submittedName>
        <fullName evidence="2">Uncharacterized protein</fullName>
    </submittedName>
</protein>
<proteinExistence type="predicted"/>
<reference evidence="2 3" key="1">
    <citation type="submission" date="2022-04" db="EMBL/GenBank/DDBJ databases">
        <title>Leucobacter sp. isolated from rhizosphere of garlic.</title>
        <authorList>
            <person name="Won M."/>
            <person name="Lee C.-M."/>
            <person name="Woen H.-Y."/>
            <person name="Kwon S.-W."/>
        </authorList>
    </citation>
    <scope>NUCLEOTIDE SEQUENCE [LARGE SCALE GENOMIC DNA]</scope>
    <source>
        <strain evidence="2 3">H21R-40</strain>
    </source>
</reference>
<organism evidence="2 3">
    <name type="scientific">Leucobacter allii</name>
    <dbReference type="NCBI Taxonomy" id="2932247"/>
    <lineage>
        <taxon>Bacteria</taxon>
        <taxon>Bacillati</taxon>
        <taxon>Actinomycetota</taxon>
        <taxon>Actinomycetes</taxon>
        <taxon>Micrococcales</taxon>
        <taxon>Microbacteriaceae</taxon>
        <taxon>Leucobacter</taxon>
    </lineage>
</organism>
<dbReference type="EMBL" id="CP095045">
    <property type="protein sequence ID" value="UOQ56071.1"/>
    <property type="molecule type" value="Genomic_DNA"/>
</dbReference>
<evidence type="ECO:0000313" key="3">
    <source>
        <dbReference type="Proteomes" id="UP000831786"/>
    </source>
</evidence>
<feature type="compositionally biased region" description="Basic and acidic residues" evidence="1">
    <location>
        <begin position="62"/>
        <end position="87"/>
    </location>
</feature>
<feature type="region of interest" description="Disordered" evidence="1">
    <location>
        <begin position="49"/>
        <end position="87"/>
    </location>
</feature>